<gene>
    <name evidence="11" type="ORF">BBO_02217</name>
</gene>
<dbReference type="GO" id="GO:0050684">
    <property type="term" value="P:regulation of mRNA processing"/>
    <property type="evidence" value="ECO:0007669"/>
    <property type="project" value="TreeGrafter"/>
</dbReference>
<keyword evidence="6 9" id="KW-0067">ATP-binding</keyword>
<reference evidence="11 12" key="1">
    <citation type="journal article" date="2016" name="Genome Biol. Evol.">
        <title>Divergent and convergent evolution of fungal pathogenicity.</title>
        <authorList>
            <person name="Shang Y."/>
            <person name="Xiao G."/>
            <person name="Zheng P."/>
            <person name="Cen K."/>
            <person name="Zhan S."/>
            <person name="Wang C."/>
        </authorList>
    </citation>
    <scope>NUCLEOTIDE SEQUENCE [LARGE SCALE GENOMIC DNA]</scope>
    <source>
        <strain evidence="11 12">RCEF 3172</strain>
    </source>
</reference>
<dbReference type="GO" id="GO:0004674">
    <property type="term" value="F:protein serine/threonine kinase activity"/>
    <property type="evidence" value="ECO:0007669"/>
    <property type="project" value="UniProtKB-KW"/>
</dbReference>
<dbReference type="InterPro" id="IPR000719">
    <property type="entry name" value="Prot_kinase_dom"/>
</dbReference>
<comment type="caution">
    <text evidence="11">The sequence shown here is derived from an EMBL/GenBank/DDBJ whole genome shotgun (WGS) entry which is preliminary data.</text>
</comment>
<dbReference type="SMART" id="SM00220">
    <property type="entry name" value="S_TKc"/>
    <property type="match status" value="1"/>
</dbReference>
<evidence type="ECO:0000256" key="2">
    <source>
        <dbReference type="ARBA" id="ARBA00022527"/>
    </source>
</evidence>
<protein>
    <recommendedName>
        <fullName evidence="1">non-specific serine/threonine protein kinase</fullName>
        <ecNumber evidence="1">2.7.11.1</ecNumber>
    </recommendedName>
</protein>
<dbReference type="Gene3D" id="1.10.510.10">
    <property type="entry name" value="Transferase(Phosphotransferase) domain 1"/>
    <property type="match status" value="1"/>
</dbReference>
<evidence type="ECO:0000259" key="10">
    <source>
        <dbReference type="PROSITE" id="PS50011"/>
    </source>
</evidence>
<evidence type="ECO:0000256" key="1">
    <source>
        <dbReference type="ARBA" id="ARBA00012513"/>
    </source>
</evidence>
<dbReference type="InterPro" id="IPR011009">
    <property type="entry name" value="Kinase-like_dom_sf"/>
</dbReference>
<accession>A0A167IJQ2</accession>
<evidence type="ECO:0000256" key="7">
    <source>
        <dbReference type="ARBA" id="ARBA00047899"/>
    </source>
</evidence>
<dbReference type="Gene3D" id="3.30.200.20">
    <property type="entry name" value="Phosphorylase Kinase, domain 1"/>
    <property type="match status" value="1"/>
</dbReference>
<evidence type="ECO:0000313" key="12">
    <source>
        <dbReference type="Proteomes" id="UP000076863"/>
    </source>
</evidence>
<dbReference type="OrthoDB" id="4866530at2759"/>
<dbReference type="InterPro" id="IPR051334">
    <property type="entry name" value="SRPK"/>
</dbReference>
<dbReference type="Proteomes" id="UP000076863">
    <property type="component" value="Unassembled WGS sequence"/>
</dbReference>
<proteinExistence type="predicted"/>
<keyword evidence="4 9" id="KW-0547">Nucleotide-binding</keyword>
<dbReference type="PROSITE" id="PS50011">
    <property type="entry name" value="PROTEIN_KINASE_DOM"/>
    <property type="match status" value="1"/>
</dbReference>
<evidence type="ECO:0000256" key="8">
    <source>
        <dbReference type="ARBA" id="ARBA00048679"/>
    </source>
</evidence>
<evidence type="ECO:0000256" key="4">
    <source>
        <dbReference type="ARBA" id="ARBA00022741"/>
    </source>
</evidence>
<dbReference type="GO" id="GO:0000245">
    <property type="term" value="P:spliceosomal complex assembly"/>
    <property type="evidence" value="ECO:0007669"/>
    <property type="project" value="TreeGrafter"/>
</dbReference>
<organism evidence="11 12">
    <name type="scientific">Beauveria brongniartii RCEF 3172</name>
    <dbReference type="NCBI Taxonomy" id="1081107"/>
    <lineage>
        <taxon>Eukaryota</taxon>
        <taxon>Fungi</taxon>
        <taxon>Dikarya</taxon>
        <taxon>Ascomycota</taxon>
        <taxon>Pezizomycotina</taxon>
        <taxon>Sordariomycetes</taxon>
        <taxon>Hypocreomycetidae</taxon>
        <taxon>Hypocreales</taxon>
        <taxon>Cordycipitaceae</taxon>
        <taxon>Beauveria</taxon>
        <taxon>Beauveria brongniartii</taxon>
    </lineage>
</organism>
<evidence type="ECO:0000256" key="3">
    <source>
        <dbReference type="ARBA" id="ARBA00022679"/>
    </source>
</evidence>
<feature type="domain" description="Protein kinase" evidence="10">
    <location>
        <begin position="44"/>
        <end position="415"/>
    </location>
</feature>
<evidence type="ECO:0000256" key="9">
    <source>
        <dbReference type="PROSITE-ProRule" id="PRU10141"/>
    </source>
</evidence>
<dbReference type="EC" id="2.7.11.1" evidence="1"/>
<dbReference type="PROSITE" id="PS00107">
    <property type="entry name" value="PROTEIN_KINASE_ATP"/>
    <property type="match status" value="1"/>
</dbReference>
<name>A0A167IJQ2_9HYPO</name>
<dbReference type="EMBL" id="AZHA01000004">
    <property type="protein sequence ID" value="OAA49172.1"/>
    <property type="molecule type" value="Genomic_DNA"/>
</dbReference>
<sequence>MAGQEPPKEFHEKYDWIESVEYLERYDNGGFHPVMIGDVVNKRYQIVDKLGYGGYSTVWMTRDMQQNTYVALKIGVADSRVHETTILKRLVDAAPQIPANPAALVGLNAIPRVLDAFTVRGPNGEHPSYTTSLAGTNLRYACDLSMFRLEVARALAVKLVSAIAYMHSRGYAHGDIHLGNVMLRLPPQIDELSVEQLYQKYGHPETVPVSRVDGGPLPPSIPPEAVRSVNLGKKANEISLGETDLLLIDCGESFAPKLSTRPCEDCRSHLAARPPESHFEPLSPLSFSADIWCLGLAIWNLFAIRPLFAAAFSPPAAIIAQHVDALGPLPSGWWSRWKERLDYFDENGNSIQGEYGGPTLNKAFDDWLHKYRLKFQVGSFSEEEKTAFLQLLRRMLSYDPLQRPTADEVLKSGWIANWAMDDFEKSCRVV</sequence>
<dbReference type="InterPro" id="IPR017441">
    <property type="entry name" value="Protein_kinase_ATP_BS"/>
</dbReference>
<dbReference type="GO" id="GO:0005524">
    <property type="term" value="F:ATP binding"/>
    <property type="evidence" value="ECO:0007669"/>
    <property type="project" value="UniProtKB-UniRule"/>
</dbReference>
<dbReference type="SUPFAM" id="SSF56112">
    <property type="entry name" value="Protein kinase-like (PK-like)"/>
    <property type="match status" value="1"/>
</dbReference>
<dbReference type="PANTHER" id="PTHR47634:SF9">
    <property type="entry name" value="PROTEIN KINASE DOMAIN-CONTAINING PROTEIN-RELATED"/>
    <property type="match status" value="1"/>
</dbReference>
<evidence type="ECO:0000313" key="11">
    <source>
        <dbReference type="EMBL" id="OAA49172.1"/>
    </source>
</evidence>
<feature type="binding site" evidence="9">
    <location>
        <position position="73"/>
    </location>
    <ligand>
        <name>ATP</name>
        <dbReference type="ChEBI" id="CHEBI:30616"/>
    </ligand>
</feature>
<evidence type="ECO:0000256" key="6">
    <source>
        <dbReference type="ARBA" id="ARBA00022840"/>
    </source>
</evidence>
<keyword evidence="12" id="KW-1185">Reference proteome</keyword>
<keyword evidence="3" id="KW-0808">Transferase</keyword>
<dbReference type="PANTHER" id="PTHR47634">
    <property type="entry name" value="PROTEIN KINASE DOMAIN-CONTAINING PROTEIN-RELATED"/>
    <property type="match status" value="1"/>
</dbReference>
<dbReference type="AlphaFoldDB" id="A0A167IJQ2"/>
<comment type="catalytic activity">
    <reaction evidence="7">
        <text>L-threonyl-[protein] + ATP = O-phospho-L-threonyl-[protein] + ADP + H(+)</text>
        <dbReference type="Rhea" id="RHEA:46608"/>
        <dbReference type="Rhea" id="RHEA-COMP:11060"/>
        <dbReference type="Rhea" id="RHEA-COMP:11605"/>
        <dbReference type="ChEBI" id="CHEBI:15378"/>
        <dbReference type="ChEBI" id="CHEBI:30013"/>
        <dbReference type="ChEBI" id="CHEBI:30616"/>
        <dbReference type="ChEBI" id="CHEBI:61977"/>
        <dbReference type="ChEBI" id="CHEBI:456216"/>
        <dbReference type="EC" id="2.7.11.1"/>
    </reaction>
</comment>
<keyword evidence="2" id="KW-0723">Serine/threonine-protein kinase</keyword>
<comment type="catalytic activity">
    <reaction evidence="8">
        <text>L-seryl-[protein] + ATP = O-phospho-L-seryl-[protein] + ADP + H(+)</text>
        <dbReference type="Rhea" id="RHEA:17989"/>
        <dbReference type="Rhea" id="RHEA-COMP:9863"/>
        <dbReference type="Rhea" id="RHEA-COMP:11604"/>
        <dbReference type="ChEBI" id="CHEBI:15378"/>
        <dbReference type="ChEBI" id="CHEBI:29999"/>
        <dbReference type="ChEBI" id="CHEBI:30616"/>
        <dbReference type="ChEBI" id="CHEBI:83421"/>
        <dbReference type="ChEBI" id="CHEBI:456216"/>
        <dbReference type="EC" id="2.7.11.1"/>
    </reaction>
</comment>
<evidence type="ECO:0000256" key="5">
    <source>
        <dbReference type="ARBA" id="ARBA00022777"/>
    </source>
</evidence>
<keyword evidence="5 11" id="KW-0418">Kinase</keyword>